<keyword evidence="3" id="KW-1185">Reference proteome</keyword>
<feature type="region of interest" description="Disordered" evidence="1">
    <location>
        <begin position="167"/>
        <end position="193"/>
    </location>
</feature>
<evidence type="ECO:0000313" key="2">
    <source>
        <dbReference type="EMBL" id="AZV78828.1"/>
    </source>
</evidence>
<evidence type="ECO:0000313" key="3">
    <source>
        <dbReference type="Proteomes" id="UP000283063"/>
    </source>
</evidence>
<proteinExistence type="predicted"/>
<dbReference type="Proteomes" id="UP000283063">
    <property type="component" value="Chromosome"/>
</dbReference>
<dbReference type="AlphaFoldDB" id="A0A3T0N481"/>
<gene>
    <name evidence="2" type="ORF">EBB79_13745</name>
</gene>
<name>A0A3T0N481_9RHOB</name>
<sequence length="193" mass="21638">MSAADLDEIQYLVSLLEENLPLKIVELSNGERPFDGYDQKAFGDRCIRALKVEQTFGSVGGTKFPSSSAELLPVFELEQPDKDRIFKLCNDMRKIVFASSMFDEPHKKRLLNRIAAIEKQVFSKKGLFDVILGGVSDVGETLGKFGTDIKPLTDRMKEVARIARKGTKEYDQIPAPEEVKKLPAPDTENLEDD</sequence>
<feature type="compositionally biased region" description="Basic and acidic residues" evidence="1">
    <location>
        <begin position="167"/>
        <end position="183"/>
    </location>
</feature>
<protein>
    <submittedName>
        <fullName evidence="2">Uncharacterized protein</fullName>
    </submittedName>
</protein>
<dbReference type="KEGG" id="sedi:EBB79_13745"/>
<accession>A0A3T0N481</accession>
<dbReference type="EMBL" id="CP033219">
    <property type="protein sequence ID" value="AZV78828.1"/>
    <property type="molecule type" value="Genomic_DNA"/>
</dbReference>
<reference evidence="2 3" key="1">
    <citation type="submission" date="2018-10" db="EMBL/GenBank/DDBJ databases">
        <title>Parasedimentitalea marina sp. nov., a psychrophilic bacterium isolated from deep seawater of the New Britain Trench.</title>
        <authorList>
            <person name="Cao J."/>
        </authorList>
    </citation>
    <scope>NUCLEOTIDE SEQUENCE [LARGE SCALE GENOMIC DNA]</scope>
    <source>
        <strain evidence="2 3">W43</strain>
    </source>
</reference>
<organism evidence="2 3">
    <name type="scientific">Parasedimentitalea marina</name>
    <dbReference type="NCBI Taxonomy" id="2483033"/>
    <lineage>
        <taxon>Bacteria</taxon>
        <taxon>Pseudomonadati</taxon>
        <taxon>Pseudomonadota</taxon>
        <taxon>Alphaproteobacteria</taxon>
        <taxon>Rhodobacterales</taxon>
        <taxon>Paracoccaceae</taxon>
        <taxon>Parasedimentitalea</taxon>
    </lineage>
</organism>
<evidence type="ECO:0000256" key="1">
    <source>
        <dbReference type="SAM" id="MobiDB-lite"/>
    </source>
</evidence>